<feature type="transmembrane region" description="Helical" evidence="7">
    <location>
        <begin position="108"/>
        <end position="129"/>
    </location>
</feature>
<feature type="transmembrane region" description="Helical" evidence="7">
    <location>
        <begin position="429"/>
        <end position="450"/>
    </location>
</feature>
<dbReference type="AlphaFoldDB" id="A0A5C5VJT5"/>
<keyword evidence="6 7" id="KW-0472">Membrane</keyword>
<sequence>MGTVRAALASDDWAAVVIGGGLLAASLTLVAVTLPTGFAAAHADGVADAPAASNPLDGWFGKPGKWDSNPLHSVWRSATENQAVGVLGTLTAGLVLFGAVVAARGESVAAFAKAFVGLFALALLALVVTAQSTIKAYNLEYALWALVIGLAISNTVGLPGWLKPATRTELYIKTGLVLYGAKVLIGTLYQLGGPGLAVAWVVTPVVLVSTYWFGQKVLGIESRTLNMVISADMSVCGVSAAIATASACRAKQRELTLAISISLMFTVVMMILLPMAAVALGLSEEVGGAWIGGTIDSTGAVVASGQALGERAATVAITIKLIQNLLIGVTAFGVALYWVRYVDRDSGAKPSLWEVWTRFPKFVIGFLGASVVFSAVQAWAPGGELMVDAALKQGTEPLRSWFFCLAFVSIGLESNFRELAGAIEGGKPLLLYVCGQSLNLALTLAMASLVF</sequence>
<dbReference type="PANTHER" id="PTHR30106:SF1">
    <property type="entry name" value="UPF0324 MEMBRANE PROTEIN FN0533"/>
    <property type="match status" value="1"/>
</dbReference>
<evidence type="ECO:0000256" key="1">
    <source>
        <dbReference type="ARBA" id="ARBA00004651"/>
    </source>
</evidence>
<comment type="caution">
    <text evidence="8">The sequence shown here is derived from an EMBL/GenBank/DDBJ whole genome shotgun (WGS) entry which is preliminary data.</text>
</comment>
<gene>
    <name evidence="8" type="ORF">KOR34_29380</name>
</gene>
<evidence type="ECO:0000256" key="7">
    <source>
        <dbReference type="SAM" id="Phobius"/>
    </source>
</evidence>
<keyword evidence="3" id="KW-1003">Cell membrane</keyword>
<feature type="transmembrane region" description="Helical" evidence="7">
    <location>
        <begin position="13"/>
        <end position="34"/>
    </location>
</feature>
<proteinExistence type="inferred from homology"/>
<comment type="similarity">
    <text evidence="2">Belongs to the UPF0324 family.</text>
</comment>
<protein>
    <recommendedName>
        <fullName evidence="10">Sulfate exporter family transporter</fullName>
    </recommendedName>
</protein>
<feature type="transmembrane region" description="Helical" evidence="7">
    <location>
        <begin position="141"/>
        <end position="158"/>
    </location>
</feature>
<dbReference type="GO" id="GO:0005886">
    <property type="term" value="C:plasma membrane"/>
    <property type="evidence" value="ECO:0007669"/>
    <property type="project" value="UniProtKB-SubCell"/>
</dbReference>
<dbReference type="Proteomes" id="UP000316714">
    <property type="component" value="Unassembled WGS sequence"/>
</dbReference>
<dbReference type="EMBL" id="SIHJ01000001">
    <property type="protein sequence ID" value="TWT37972.1"/>
    <property type="molecule type" value="Genomic_DNA"/>
</dbReference>
<accession>A0A5C5VJT5</accession>
<feature type="transmembrane region" description="Helical" evidence="7">
    <location>
        <begin position="257"/>
        <end position="280"/>
    </location>
</feature>
<dbReference type="InterPro" id="IPR018383">
    <property type="entry name" value="UPF0324_pro"/>
</dbReference>
<reference evidence="8 9" key="1">
    <citation type="submission" date="2019-02" db="EMBL/GenBank/DDBJ databases">
        <title>Deep-cultivation of Planctomycetes and their phenomic and genomic characterization uncovers novel biology.</title>
        <authorList>
            <person name="Wiegand S."/>
            <person name="Jogler M."/>
            <person name="Boedeker C."/>
            <person name="Pinto D."/>
            <person name="Vollmers J."/>
            <person name="Rivas-Marin E."/>
            <person name="Kohn T."/>
            <person name="Peeters S.H."/>
            <person name="Heuer A."/>
            <person name="Rast P."/>
            <person name="Oberbeckmann S."/>
            <person name="Bunk B."/>
            <person name="Jeske O."/>
            <person name="Meyerdierks A."/>
            <person name="Storesund J.E."/>
            <person name="Kallscheuer N."/>
            <person name="Luecker S."/>
            <person name="Lage O.M."/>
            <person name="Pohl T."/>
            <person name="Merkel B.J."/>
            <person name="Hornburger P."/>
            <person name="Mueller R.-W."/>
            <person name="Bruemmer F."/>
            <person name="Labrenz M."/>
            <person name="Spormann A.M."/>
            <person name="Op Den Camp H."/>
            <person name="Overmann J."/>
            <person name="Amann R."/>
            <person name="Jetten M.S.M."/>
            <person name="Mascher T."/>
            <person name="Medema M.H."/>
            <person name="Devos D.P."/>
            <person name="Kaster A.-K."/>
            <person name="Ovreas L."/>
            <person name="Rohde M."/>
            <person name="Galperin M.Y."/>
            <person name="Jogler C."/>
        </authorList>
    </citation>
    <scope>NUCLEOTIDE SEQUENCE [LARGE SCALE GENOMIC DNA]</scope>
    <source>
        <strain evidence="8 9">KOR34</strain>
    </source>
</reference>
<feature type="transmembrane region" description="Helical" evidence="7">
    <location>
        <begin position="400"/>
        <end position="417"/>
    </location>
</feature>
<evidence type="ECO:0000313" key="9">
    <source>
        <dbReference type="Proteomes" id="UP000316714"/>
    </source>
</evidence>
<feature type="transmembrane region" description="Helical" evidence="7">
    <location>
        <begin position="225"/>
        <end position="245"/>
    </location>
</feature>
<evidence type="ECO:0008006" key="10">
    <source>
        <dbReference type="Google" id="ProtNLM"/>
    </source>
</evidence>
<feature type="transmembrane region" description="Helical" evidence="7">
    <location>
        <begin position="83"/>
        <end position="102"/>
    </location>
</feature>
<comment type="subcellular location">
    <subcellularLocation>
        <location evidence="1">Cell membrane</location>
        <topology evidence="1">Multi-pass membrane protein</topology>
    </subcellularLocation>
</comment>
<evidence type="ECO:0000313" key="8">
    <source>
        <dbReference type="EMBL" id="TWT37972.1"/>
    </source>
</evidence>
<evidence type="ECO:0000256" key="2">
    <source>
        <dbReference type="ARBA" id="ARBA00007977"/>
    </source>
</evidence>
<keyword evidence="5 7" id="KW-1133">Transmembrane helix</keyword>
<feature type="transmembrane region" description="Helical" evidence="7">
    <location>
        <begin position="196"/>
        <end position="213"/>
    </location>
</feature>
<feature type="transmembrane region" description="Helical" evidence="7">
    <location>
        <begin position="321"/>
        <end position="339"/>
    </location>
</feature>
<keyword evidence="9" id="KW-1185">Reference proteome</keyword>
<feature type="transmembrane region" description="Helical" evidence="7">
    <location>
        <begin position="359"/>
        <end position="380"/>
    </location>
</feature>
<organism evidence="8 9">
    <name type="scientific">Posidoniimonas corsicana</name>
    <dbReference type="NCBI Taxonomy" id="1938618"/>
    <lineage>
        <taxon>Bacteria</taxon>
        <taxon>Pseudomonadati</taxon>
        <taxon>Planctomycetota</taxon>
        <taxon>Planctomycetia</taxon>
        <taxon>Pirellulales</taxon>
        <taxon>Lacipirellulaceae</taxon>
        <taxon>Posidoniimonas</taxon>
    </lineage>
</organism>
<evidence type="ECO:0000256" key="4">
    <source>
        <dbReference type="ARBA" id="ARBA00022692"/>
    </source>
</evidence>
<name>A0A5C5VJT5_9BACT</name>
<dbReference type="Pfam" id="PF03601">
    <property type="entry name" value="Cons_hypoth698"/>
    <property type="match status" value="1"/>
</dbReference>
<dbReference type="PANTHER" id="PTHR30106">
    <property type="entry name" value="INNER MEMBRANE PROTEIN YEIH-RELATED"/>
    <property type="match status" value="1"/>
</dbReference>
<keyword evidence="4 7" id="KW-0812">Transmembrane</keyword>
<evidence type="ECO:0000256" key="6">
    <source>
        <dbReference type="ARBA" id="ARBA00023136"/>
    </source>
</evidence>
<evidence type="ECO:0000256" key="3">
    <source>
        <dbReference type="ARBA" id="ARBA00022475"/>
    </source>
</evidence>
<evidence type="ECO:0000256" key="5">
    <source>
        <dbReference type="ARBA" id="ARBA00022989"/>
    </source>
</evidence>